<protein>
    <recommendedName>
        <fullName evidence="4">Phosphoglycerate mutase</fullName>
    </recommendedName>
</protein>
<keyword evidence="3" id="KW-1185">Reference proteome</keyword>
<feature type="compositionally biased region" description="Polar residues" evidence="1">
    <location>
        <begin position="1"/>
        <end position="17"/>
    </location>
</feature>
<evidence type="ECO:0000313" key="2">
    <source>
        <dbReference type="EMBL" id="WIA18626.1"/>
    </source>
</evidence>
<dbReference type="CDD" id="cd07067">
    <property type="entry name" value="HP_PGM_like"/>
    <property type="match status" value="1"/>
</dbReference>
<dbReference type="Proteomes" id="UP001244341">
    <property type="component" value="Chromosome 10b"/>
</dbReference>
<evidence type="ECO:0008006" key="4">
    <source>
        <dbReference type="Google" id="ProtNLM"/>
    </source>
</evidence>
<dbReference type="InterPro" id="IPR029033">
    <property type="entry name" value="His_PPase_superfam"/>
</dbReference>
<dbReference type="SMART" id="SM00855">
    <property type="entry name" value="PGAM"/>
    <property type="match status" value="1"/>
</dbReference>
<dbReference type="Pfam" id="PF00300">
    <property type="entry name" value="His_Phos_1"/>
    <property type="match status" value="1"/>
</dbReference>
<dbReference type="PANTHER" id="PTHR47927:SF2">
    <property type="entry name" value="PHOSPHOGLYCERATE MUTASE FAMILY PROTEIN"/>
    <property type="match status" value="1"/>
</dbReference>
<dbReference type="EMBL" id="CP126217">
    <property type="protein sequence ID" value="WIA18626.1"/>
    <property type="molecule type" value="Genomic_DNA"/>
</dbReference>
<accession>A0ABY8UAY5</accession>
<dbReference type="PANTHER" id="PTHR47927">
    <property type="entry name" value="PUTATIVE-RELATED"/>
    <property type="match status" value="1"/>
</dbReference>
<reference evidence="2 3" key="1">
    <citation type="submission" date="2023-05" db="EMBL/GenBank/DDBJ databases">
        <title>A 100% complete, gapless, phased diploid assembly of the Scenedesmus obliquus UTEX 3031 genome.</title>
        <authorList>
            <person name="Biondi T.C."/>
            <person name="Hanschen E.R."/>
            <person name="Kwon T."/>
            <person name="Eng W."/>
            <person name="Kruse C.P.S."/>
            <person name="Koehler S.I."/>
            <person name="Kunde Y."/>
            <person name="Gleasner C.D."/>
            <person name="You Mak K.T."/>
            <person name="Polle J."/>
            <person name="Hovde B.T."/>
            <person name="Starkenburg S.R."/>
        </authorList>
    </citation>
    <scope>NUCLEOTIDE SEQUENCE [LARGE SCALE GENOMIC DNA]</scope>
    <source>
        <strain evidence="2 3">DOE0152z</strain>
    </source>
</reference>
<organism evidence="2 3">
    <name type="scientific">Tetradesmus obliquus</name>
    <name type="common">Green alga</name>
    <name type="synonym">Acutodesmus obliquus</name>
    <dbReference type="NCBI Taxonomy" id="3088"/>
    <lineage>
        <taxon>Eukaryota</taxon>
        <taxon>Viridiplantae</taxon>
        <taxon>Chlorophyta</taxon>
        <taxon>core chlorophytes</taxon>
        <taxon>Chlorophyceae</taxon>
        <taxon>CS clade</taxon>
        <taxon>Sphaeropleales</taxon>
        <taxon>Scenedesmaceae</taxon>
        <taxon>Tetradesmus</taxon>
    </lineage>
</organism>
<dbReference type="InterPro" id="IPR013078">
    <property type="entry name" value="His_Pase_superF_clade-1"/>
</dbReference>
<dbReference type="SUPFAM" id="SSF53254">
    <property type="entry name" value="Phosphoglycerate mutase-like"/>
    <property type="match status" value="1"/>
</dbReference>
<evidence type="ECO:0000313" key="3">
    <source>
        <dbReference type="Proteomes" id="UP001244341"/>
    </source>
</evidence>
<gene>
    <name evidence="2" type="ORF">OEZ85_003332</name>
</gene>
<feature type="region of interest" description="Disordered" evidence="1">
    <location>
        <begin position="1"/>
        <end position="35"/>
    </location>
</feature>
<proteinExistence type="predicted"/>
<evidence type="ECO:0000256" key="1">
    <source>
        <dbReference type="SAM" id="MobiDB-lite"/>
    </source>
</evidence>
<sequence length="216" mass="23391">MNLQTKGFVGGQSNLSPLTERGKQQAAALGRHMSRQHPALHSPVYCSTAVRAEDTARIMLQQAQGWPGPMQLQASEVLLELSQGQWEGQPRSQCYTAEALERIAADPFTFAAPGGESQQELEARICAFVHRQLLPSLQYGGPPAVVVTHGLAIKCFLRSVLGSSPAMTWKIATDNTSVTELAWGVAEFVLLAVQHLRRVLPHGPAACSGLQPWLCD</sequence>
<dbReference type="Gene3D" id="3.40.50.1240">
    <property type="entry name" value="Phosphoglycerate mutase-like"/>
    <property type="match status" value="1"/>
</dbReference>
<name>A0ABY8UAY5_TETOB</name>